<keyword evidence="4" id="KW-0493">Microtubule</keyword>
<evidence type="ECO:0000256" key="2">
    <source>
        <dbReference type="ARBA" id="ARBA00005678"/>
    </source>
</evidence>
<dbReference type="Pfam" id="PF06705">
    <property type="entry name" value="SF-assemblin"/>
    <property type="match status" value="1"/>
</dbReference>
<comment type="subcellular location">
    <subcellularLocation>
        <location evidence="1">Cytoplasm</location>
        <location evidence="1">Cytoskeleton</location>
    </subcellularLocation>
</comment>
<comment type="similarity">
    <text evidence="2">Belongs to the SF-assemblin family.</text>
</comment>
<evidence type="ECO:0000256" key="3">
    <source>
        <dbReference type="ARBA" id="ARBA00022490"/>
    </source>
</evidence>
<dbReference type="VEuPathDB" id="CryptoDB:Cvel_4756"/>
<feature type="coiled-coil region" evidence="7">
    <location>
        <begin position="236"/>
        <end position="269"/>
    </location>
</feature>
<evidence type="ECO:0000256" key="6">
    <source>
        <dbReference type="ARBA" id="ARBA00023212"/>
    </source>
</evidence>
<dbReference type="PANTHER" id="PTHR40412:SF1">
    <property type="entry name" value="SF-ASSEMBLIN"/>
    <property type="match status" value="1"/>
</dbReference>
<dbReference type="PANTHER" id="PTHR40412">
    <property type="entry name" value="SF-ASSEMBLIN"/>
    <property type="match status" value="1"/>
</dbReference>
<gene>
    <name evidence="9" type="ORF">Cvel_4756</name>
</gene>
<accession>A0A0G4GIG6</accession>
<sequence>MNTTLTAPSTAPGAPNPVDSSKFPMRRGTLAAQLAKEQMSSGPPVPFQKAQVQTIREVEASGTLNYPKNEKLTALANQVMLMAEKFQEAQKAREEFRRMLDERHQEVLRQIANTREYIQAEIKRMTDTLTAFQKKFETELADTKAELENRMDVKFDEVHQTLTAHSGRMDNLHEEIERERADRIKAMEENVTPLQAQINKLNEGLEAEKRARQDGIEDISVIVKRNFEDCKALIEKERYILELNQVKQAKETAEAIDRLTKRQQAMENATADRIRALAVDLQAETVDRGGCQDNIVDNMSSFMKALAENVD</sequence>
<keyword evidence="6" id="KW-0206">Cytoskeleton</keyword>
<evidence type="ECO:0000313" key="9">
    <source>
        <dbReference type="EMBL" id="CEM29663.1"/>
    </source>
</evidence>
<feature type="coiled-coil region" evidence="7">
    <location>
        <begin position="162"/>
        <end position="189"/>
    </location>
</feature>
<name>A0A0G4GIG6_9ALVE</name>
<dbReference type="GO" id="GO:0005200">
    <property type="term" value="F:structural constituent of cytoskeleton"/>
    <property type="evidence" value="ECO:0007669"/>
    <property type="project" value="InterPro"/>
</dbReference>
<dbReference type="AlphaFoldDB" id="A0A0G4GIG6"/>
<reference evidence="9" key="1">
    <citation type="submission" date="2014-11" db="EMBL/GenBank/DDBJ databases">
        <authorList>
            <person name="Otto D Thomas"/>
            <person name="Naeem Raeece"/>
        </authorList>
    </citation>
    <scope>NUCLEOTIDE SEQUENCE</scope>
</reference>
<keyword evidence="5 7" id="KW-0175">Coiled coil</keyword>
<evidence type="ECO:0000256" key="7">
    <source>
        <dbReference type="SAM" id="Coils"/>
    </source>
</evidence>
<dbReference type="EMBL" id="CDMZ01001248">
    <property type="protein sequence ID" value="CEM29663.1"/>
    <property type="molecule type" value="Genomic_DNA"/>
</dbReference>
<evidence type="ECO:0000256" key="4">
    <source>
        <dbReference type="ARBA" id="ARBA00022701"/>
    </source>
</evidence>
<feature type="region of interest" description="Disordered" evidence="8">
    <location>
        <begin position="1"/>
        <end position="24"/>
    </location>
</feature>
<proteinExistence type="inferred from homology"/>
<protein>
    <recommendedName>
        <fullName evidence="10">SF-assemblin</fullName>
    </recommendedName>
</protein>
<dbReference type="PRINTS" id="PR01799">
    <property type="entry name" value="SFASSEMBLIN"/>
</dbReference>
<evidence type="ECO:0000256" key="1">
    <source>
        <dbReference type="ARBA" id="ARBA00004245"/>
    </source>
</evidence>
<dbReference type="PhylomeDB" id="A0A0G4GIG6"/>
<dbReference type="InterPro" id="IPR008374">
    <property type="entry name" value="SF_assemblin/giardin_b"/>
</dbReference>
<organism evidence="9">
    <name type="scientific">Chromera velia CCMP2878</name>
    <dbReference type="NCBI Taxonomy" id="1169474"/>
    <lineage>
        <taxon>Eukaryota</taxon>
        <taxon>Sar</taxon>
        <taxon>Alveolata</taxon>
        <taxon>Colpodellida</taxon>
        <taxon>Chromeraceae</taxon>
        <taxon>Chromera</taxon>
    </lineage>
</organism>
<evidence type="ECO:0008006" key="10">
    <source>
        <dbReference type="Google" id="ProtNLM"/>
    </source>
</evidence>
<keyword evidence="3" id="KW-0963">Cytoplasm</keyword>
<dbReference type="GO" id="GO:0005874">
    <property type="term" value="C:microtubule"/>
    <property type="evidence" value="ECO:0007669"/>
    <property type="project" value="UniProtKB-KW"/>
</dbReference>
<evidence type="ECO:0000256" key="8">
    <source>
        <dbReference type="SAM" id="MobiDB-lite"/>
    </source>
</evidence>
<evidence type="ECO:0000256" key="5">
    <source>
        <dbReference type="ARBA" id="ARBA00023054"/>
    </source>
</evidence>